<reference evidence="11" key="1">
    <citation type="submission" date="2021-11" db="EMBL/GenBank/DDBJ databases">
        <authorList>
            <consortium name="Genoscope - CEA"/>
            <person name="William W."/>
        </authorList>
    </citation>
    <scope>NUCLEOTIDE SEQUENCE</scope>
</reference>
<evidence type="ECO:0000313" key="11">
    <source>
        <dbReference type="EMBL" id="CAH0370577.1"/>
    </source>
</evidence>
<evidence type="ECO:0000256" key="4">
    <source>
        <dbReference type="ARBA" id="ARBA00022692"/>
    </source>
</evidence>
<comment type="subcellular location">
    <subcellularLocation>
        <location evidence="1 9">Membrane</location>
        <topology evidence="1 9">Multi-pass membrane protein</topology>
    </subcellularLocation>
</comment>
<evidence type="ECO:0000256" key="1">
    <source>
        <dbReference type="ARBA" id="ARBA00004141"/>
    </source>
</evidence>
<feature type="transmembrane region" description="Helical" evidence="9">
    <location>
        <begin position="385"/>
        <end position="408"/>
    </location>
</feature>
<evidence type="ECO:0000256" key="10">
    <source>
        <dbReference type="SAM" id="MobiDB-lite"/>
    </source>
</evidence>
<evidence type="ECO:0000256" key="3">
    <source>
        <dbReference type="ARBA" id="ARBA00022448"/>
    </source>
</evidence>
<dbReference type="GO" id="GO:0005524">
    <property type="term" value="F:ATP binding"/>
    <property type="evidence" value="ECO:0007669"/>
    <property type="project" value="UniProtKB-KW"/>
</dbReference>
<dbReference type="SUPFAM" id="SSF103473">
    <property type="entry name" value="MFS general substrate transporter"/>
    <property type="match status" value="2"/>
</dbReference>
<feature type="transmembrane region" description="Helical" evidence="9">
    <location>
        <begin position="172"/>
        <end position="193"/>
    </location>
</feature>
<feature type="transmembrane region" description="Helical" evidence="9">
    <location>
        <begin position="103"/>
        <end position="118"/>
    </location>
</feature>
<feature type="transmembrane region" description="Helical" evidence="9">
    <location>
        <begin position="205"/>
        <end position="224"/>
    </location>
</feature>
<feature type="transmembrane region" description="Helical" evidence="9">
    <location>
        <begin position="508"/>
        <end position="528"/>
    </location>
</feature>
<feature type="transmembrane region" description="Helical" evidence="9">
    <location>
        <begin position="420"/>
        <end position="451"/>
    </location>
</feature>
<dbReference type="Pfam" id="PF03219">
    <property type="entry name" value="TLC"/>
    <property type="match status" value="2"/>
</dbReference>
<dbReference type="InterPro" id="IPR036259">
    <property type="entry name" value="MFS_trans_sf"/>
</dbReference>
<feature type="transmembrane region" description="Helical" evidence="9">
    <location>
        <begin position="344"/>
        <end position="365"/>
    </location>
</feature>
<dbReference type="EMBL" id="CAKKNE010000003">
    <property type="protein sequence ID" value="CAH0370577.1"/>
    <property type="molecule type" value="Genomic_DNA"/>
</dbReference>
<name>A0A8J2SN92_9STRA</name>
<dbReference type="AlphaFoldDB" id="A0A8J2SN92"/>
<feature type="transmembrane region" description="Helical" evidence="9">
    <location>
        <begin position="130"/>
        <end position="152"/>
    </location>
</feature>
<evidence type="ECO:0000256" key="2">
    <source>
        <dbReference type="ARBA" id="ARBA00007127"/>
    </source>
</evidence>
<feature type="compositionally biased region" description="Basic and acidic residues" evidence="10">
    <location>
        <begin position="15"/>
        <end position="24"/>
    </location>
</feature>
<evidence type="ECO:0000256" key="7">
    <source>
        <dbReference type="ARBA" id="ARBA00022989"/>
    </source>
</evidence>
<comment type="similarity">
    <text evidence="2 9">Belongs to the ADP/ATP translocase tlc family.</text>
</comment>
<dbReference type="Proteomes" id="UP000789595">
    <property type="component" value="Unassembled WGS sequence"/>
</dbReference>
<evidence type="ECO:0000256" key="5">
    <source>
        <dbReference type="ARBA" id="ARBA00022741"/>
    </source>
</evidence>
<comment type="caution">
    <text evidence="11">The sequence shown here is derived from an EMBL/GenBank/DDBJ whole genome shotgun (WGS) entry which is preliminary data.</text>
</comment>
<feature type="transmembrane region" description="Helical" evidence="9">
    <location>
        <begin position="66"/>
        <end position="83"/>
    </location>
</feature>
<dbReference type="GO" id="GO:0016020">
    <property type="term" value="C:membrane"/>
    <property type="evidence" value="ECO:0007669"/>
    <property type="project" value="UniProtKB-SubCell"/>
</dbReference>
<evidence type="ECO:0000256" key="8">
    <source>
        <dbReference type="ARBA" id="ARBA00023136"/>
    </source>
</evidence>
<evidence type="ECO:0000313" key="12">
    <source>
        <dbReference type="Proteomes" id="UP000789595"/>
    </source>
</evidence>
<dbReference type="InterPro" id="IPR004667">
    <property type="entry name" value="ADP_ATP_car_bac_type"/>
</dbReference>
<dbReference type="PANTHER" id="PTHR31187">
    <property type="match status" value="1"/>
</dbReference>
<feature type="compositionally biased region" description="Acidic residues" evidence="10">
    <location>
        <begin position="556"/>
        <end position="575"/>
    </location>
</feature>
<feature type="region of interest" description="Disordered" evidence="10">
    <location>
        <begin position="1"/>
        <end position="33"/>
    </location>
</feature>
<keyword evidence="4 9" id="KW-0812">Transmembrane</keyword>
<keyword evidence="12" id="KW-1185">Reference proteome</keyword>
<evidence type="ECO:0000256" key="9">
    <source>
        <dbReference type="RuleBase" id="RU363121"/>
    </source>
</evidence>
<keyword evidence="3 9" id="KW-0813">Transport</keyword>
<keyword evidence="6 9" id="KW-0067">ATP-binding</keyword>
<evidence type="ECO:0000256" key="6">
    <source>
        <dbReference type="ARBA" id="ARBA00022840"/>
    </source>
</evidence>
<organism evidence="11 12">
    <name type="scientific">Pelagomonas calceolata</name>
    <dbReference type="NCBI Taxonomy" id="35677"/>
    <lineage>
        <taxon>Eukaryota</taxon>
        <taxon>Sar</taxon>
        <taxon>Stramenopiles</taxon>
        <taxon>Ochrophyta</taxon>
        <taxon>Pelagophyceae</taxon>
        <taxon>Pelagomonadales</taxon>
        <taxon>Pelagomonadaceae</taxon>
        <taxon>Pelagomonas</taxon>
    </lineage>
</organism>
<keyword evidence="5 9" id="KW-0547">Nucleotide-binding</keyword>
<feature type="region of interest" description="Disordered" evidence="10">
    <location>
        <begin position="545"/>
        <end position="584"/>
    </location>
</feature>
<gene>
    <name evidence="11" type="ORF">PECAL_3P04730</name>
</gene>
<keyword evidence="7 9" id="KW-1133">Transmembrane helix</keyword>
<sequence>MASAAPAPAKPPPVKIDEPEELKGKGWSGMELESGTSTKDVAADSAFERVFERLYGKMTFEEKLRLIWLAGTLFFIIGGYWLLRSLKDPVIATICGVEYIPKAKMLSVLVVLVLVFVYNKLIDMFPKHQLFYIVGGFYAGLFTLIACLLAAPATAQTSIYNTNASPYRLIGWISYCSIESFGSIGVSLFWAFTNSTYNLEGAKKAYGLMVACAQLGSIAGPTLVSVGTEAYGVPTIYFCGALCMVAMVLRRRPLSFLSRRICSMAWWRCGSPLDFFPSTAPHPAPPPRRARRWRYATQVVSIYGYNLRFPQQPDSPRASTKKKSSAGMTEGLVLFWKYHYVKGIFALSCLFMVEVTILDYSMKVLAKAKFDSEHPGDPHAATRAFASFMGVFGQAANGLSFCFSLLGTSMVIRRLGLNRTLLLFPTLCLGAICFVYTTPTLEAVFLAMLLLKGFSYCLNNPCKEILYQPTSSNVKFKAKSWIDVFGARGSKALGSVVTNAFSDSAADLLSYGAFVGMSVASFLIYVAWWQGREFDNLIDGGVKLGEEPEPVPASAVDEDGEGTSCGLEEEEDDGGVEEKKSINV</sequence>
<dbReference type="GO" id="GO:0005471">
    <property type="term" value="F:ATP:ADP antiporter activity"/>
    <property type="evidence" value="ECO:0007669"/>
    <property type="project" value="InterPro"/>
</dbReference>
<accession>A0A8J2SN92</accession>
<feature type="transmembrane region" description="Helical" evidence="9">
    <location>
        <begin position="230"/>
        <end position="249"/>
    </location>
</feature>
<proteinExistence type="inferred from homology"/>
<dbReference type="OrthoDB" id="194566at2759"/>
<dbReference type="PANTHER" id="PTHR31187:SF1">
    <property type="entry name" value="ADP,ATP CARRIER PROTEIN 1"/>
    <property type="match status" value="1"/>
</dbReference>
<protein>
    <recommendedName>
        <fullName evidence="9">ADP,ATP carrier protein</fullName>
    </recommendedName>
</protein>
<keyword evidence="8 9" id="KW-0472">Membrane</keyword>
<dbReference type="Gene3D" id="1.20.1250.20">
    <property type="entry name" value="MFS general substrate transporter like domains"/>
    <property type="match status" value="1"/>
</dbReference>